<evidence type="ECO:0008006" key="4">
    <source>
        <dbReference type="Google" id="ProtNLM"/>
    </source>
</evidence>
<dbReference type="RefSeq" id="WP_031055643.1">
    <property type="nucleotide sequence ID" value="NZ_JBEYZI010000032.1"/>
</dbReference>
<organism evidence="2 3">
    <name type="scientific">Streptomyces pseudovenezuelae</name>
    <dbReference type="NCBI Taxonomy" id="67350"/>
    <lineage>
        <taxon>Bacteria</taxon>
        <taxon>Bacillati</taxon>
        <taxon>Actinomycetota</taxon>
        <taxon>Actinomycetes</taxon>
        <taxon>Kitasatosporales</taxon>
        <taxon>Streptomycetaceae</taxon>
        <taxon>Streptomyces</taxon>
        <taxon>Streptomyces aurantiacus group</taxon>
    </lineage>
</organism>
<dbReference type="OrthoDB" id="4331642at2"/>
<dbReference type="AlphaFoldDB" id="A0A101MZU3"/>
<evidence type="ECO:0000256" key="1">
    <source>
        <dbReference type="SAM" id="SignalP"/>
    </source>
</evidence>
<name>A0A101MZU3_9ACTN</name>
<keyword evidence="1" id="KW-0732">Signal</keyword>
<sequence>MRKFASAAAVIGLAALGLAIPATSAQASVQGAGCNAKWPGRDGYVRAWADPDCQGTLLGATTGNDADWSDNAGPFTNGDQNKASSVMNSGTIGGKDVVAFYMYPGQSDVSGYTCLAPGEKYADNLRDNVFQRRDGSNVGPVDDNIMSHVWVTASACASNSWLT</sequence>
<proteinExistence type="predicted"/>
<evidence type="ECO:0000313" key="2">
    <source>
        <dbReference type="EMBL" id="KUM83878.1"/>
    </source>
</evidence>
<feature type="signal peptide" evidence="1">
    <location>
        <begin position="1"/>
        <end position="27"/>
    </location>
</feature>
<evidence type="ECO:0000313" key="3">
    <source>
        <dbReference type="Proteomes" id="UP000053039"/>
    </source>
</evidence>
<dbReference type="Proteomes" id="UP000053039">
    <property type="component" value="Unassembled WGS sequence"/>
</dbReference>
<gene>
    <name evidence="2" type="ORF">AQI94_33555</name>
</gene>
<dbReference type="EMBL" id="LMWM01000040">
    <property type="protein sequence ID" value="KUM83878.1"/>
    <property type="molecule type" value="Genomic_DNA"/>
</dbReference>
<accession>A0A101MZU3</accession>
<protein>
    <recommendedName>
        <fullName evidence="4">Secreted protein</fullName>
    </recommendedName>
</protein>
<feature type="chain" id="PRO_5007100901" description="Secreted protein" evidence="1">
    <location>
        <begin position="28"/>
        <end position="163"/>
    </location>
</feature>
<comment type="caution">
    <text evidence="2">The sequence shown here is derived from an EMBL/GenBank/DDBJ whole genome shotgun (WGS) entry which is preliminary data.</text>
</comment>
<reference evidence="2 3" key="1">
    <citation type="submission" date="2015-10" db="EMBL/GenBank/DDBJ databases">
        <title>Draft genome sequence of Streptomyces pseudovenezuelae DSM 40212, type strain for the species Streptomyces pseudovenezuelae.</title>
        <authorList>
            <person name="Ruckert C."/>
            <person name="Winkler A."/>
            <person name="Kalinowski J."/>
            <person name="Kampfer P."/>
            <person name="Glaeser S."/>
        </authorList>
    </citation>
    <scope>NUCLEOTIDE SEQUENCE [LARGE SCALE GENOMIC DNA]</scope>
    <source>
        <strain evidence="2 3">DSM 40212</strain>
    </source>
</reference>